<dbReference type="AlphaFoldDB" id="A0A7J2U2I2"/>
<gene>
    <name evidence="3" type="ORF">ENO26_04270</name>
</gene>
<organism evidence="3">
    <name type="scientific">Ignisphaera aggregans</name>
    <dbReference type="NCBI Taxonomy" id="334771"/>
    <lineage>
        <taxon>Archaea</taxon>
        <taxon>Thermoproteota</taxon>
        <taxon>Thermoprotei</taxon>
        <taxon>Desulfurococcales</taxon>
        <taxon>Desulfurococcaceae</taxon>
        <taxon>Ignisphaera</taxon>
    </lineage>
</organism>
<accession>A0A7J2U2I2</accession>
<proteinExistence type="predicted"/>
<reference evidence="3" key="1">
    <citation type="journal article" date="2020" name="mSystems">
        <title>Genome- and Community-Level Interaction Insights into Carbon Utilization and Element Cycling Functions of Hydrothermarchaeota in Hydrothermal Sediment.</title>
        <authorList>
            <person name="Zhou Z."/>
            <person name="Liu Y."/>
            <person name="Xu W."/>
            <person name="Pan J."/>
            <person name="Luo Z.H."/>
            <person name="Li M."/>
        </authorList>
    </citation>
    <scope>NUCLEOTIDE SEQUENCE [LARGE SCALE GENOMIC DNA]</scope>
    <source>
        <strain evidence="3">SpSt-125</strain>
    </source>
</reference>
<keyword evidence="2" id="KW-0812">Transmembrane</keyword>
<feature type="region of interest" description="Disordered" evidence="1">
    <location>
        <begin position="162"/>
        <end position="182"/>
    </location>
</feature>
<protein>
    <submittedName>
        <fullName evidence="3">Uncharacterized protein</fullName>
    </submittedName>
</protein>
<feature type="compositionally biased region" description="Low complexity" evidence="1">
    <location>
        <begin position="163"/>
        <end position="182"/>
    </location>
</feature>
<name>A0A7J2U2I2_9CREN</name>
<feature type="region of interest" description="Disordered" evidence="1">
    <location>
        <begin position="233"/>
        <end position="258"/>
    </location>
</feature>
<dbReference type="EMBL" id="DSEU01000029">
    <property type="protein sequence ID" value="HEM66769.1"/>
    <property type="molecule type" value="Genomic_DNA"/>
</dbReference>
<evidence type="ECO:0000313" key="3">
    <source>
        <dbReference type="EMBL" id="HEM66769.1"/>
    </source>
</evidence>
<comment type="caution">
    <text evidence="3">The sequence shown here is derived from an EMBL/GenBank/DDBJ whole genome shotgun (WGS) entry which is preliminary data.</text>
</comment>
<feature type="transmembrane region" description="Helical" evidence="2">
    <location>
        <begin position="264"/>
        <end position="285"/>
    </location>
</feature>
<evidence type="ECO:0000256" key="1">
    <source>
        <dbReference type="SAM" id="MobiDB-lite"/>
    </source>
</evidence>
<keyword evidence="2" id="KW-1133">Transmembrane helix</keyword>
<sequence>MASWLKSFVLLWVLVVLGVLLFVCAQHVEAQVSIVVNGSGVAFVSFSTSVGEGVSNILLPVPPIAPSIEVYSNPSVEWIYENNTLYIVSPSPTTLNITYIANATIENGIITLSIATNNTVRLLADPSIVLLTLPENITNATILPGNRLSLTFTGPATISYTLTAPQTTSPTPKPTQTPITTSTTAPQTIISSTTTPMTVTTGKTTITVTTSTATSSTTSTTATLTTAQSQTTAAKTSISMTRTMTTQTATPTPTTTMTTPPPTYTTLIIVIIIVIAIALAILIILRRRFTDLTSSPP</sequence>
<keyword evidence="2" id="KW-0472">Membrane</keyword>
<evidence type="ECO:0000256" key="2">
    <source>
        <dbReference type="SAM" id="Phobius"/>
    </source>
</evidence>